<dbReference type="OrthoDB" id="5398779at2759"/>
<dbReference type="Pfam" id="PF06985">
    <property type="entry name" value="HET"/>
    <property type="match status" value="1"/>
</dbReference>
<dbReference type="EMBL" id="KQ947419">
    <property type="protein sequence ID" value="KUJ14918.1"/>
    <property type="molecule type" value="Genomic_DNA"/>
</dbReference>
<keyword evidence="3" id="KW-1185">Reference proteome</keyword>
<evidence type="ECO:0000313" key="3">
    <source>
        <dbReference type="Proteomes" id="UP000070700"/>
    </source>
</evidence>
<name>A0A194X407_MOLSC</name>
<dbReference type="KEGG" id="psco:LY89DRAFT_124885"/>
<dbReference type="InterPro" id="IPR010730">
    <property type="entry name" value="HET"/>
</dbReference>
<dbReference type="Proteomes" id="UP000070700">
    <property type="component" value="Unassembled WGS sequence"/>
</dbReference>
<dbReference type="PANTHER" id="PTHR39596:SF3">
    <property type="entry name" value="HETEROKARYON INCOMPATIBILITY DOMAIN-CONTAINING PROTEIN"/>
    <property type="match status" value="1"/>
</dbReference>
<dbReference type="RefSeq" id="XP_018069273.1">
    <property type="nucleotide sequence ID" value="XM_018205188.1"/>
</dbReference>
<reference evidence="2 3" key="1">
    <citation type="submission" date="2015-10" db="EMBL/GenBank/DDBJ databases">
        <title>Full genome of DAOMC 229536 Phialocephala scopiformis, a fungal endophyte of spruce producing the potent anti-insectan compound rugulosin.</title>
        <authorList>
            <consortium name="DOE Joint Genome Institute"/>
            <person name="Walker A.K."/>
            <person name="Frasz S.L."/>
            <person name="Seifert K.A."/>
            <person name="Miller J.D."/>
            <person name="Mondo S.J."/>
            <person name="Labutti K."/>
            <person name="Lipzen A."/>
            <person name="Dockter R."/>
            <person name="Kennedy M."/>
            <person name="Grigoriev I.V."/>
            <person name="Spatafora J.W."/>
        </authorList>
    </citation>
    <scope>NUCLEOTIDE SEQUENCE [LARGE SCALE GENOMIC DNA]</scope>
    <source>
        <strain evidence="2 3">CBS 120377</strain>
    </source>
</reference>
<sequence>MDSTGNVKIEIIKMREQIDYTAISHVCAGGLGNFQDNCLPHCQLQAIHEDGCNTMALAYDNYYKNQRLIHPPKRYYDILMRPREPHDKGWFSFQSITTTCYYWLDTLCIPIHHIQEKHRAINSMGRVYGGAANTLVLDPALSRIRYNELGNEWESTF</sequence>
<dbReference type="InParanoid" id="A0A194X407"/>
<evidence type="ECO:0000259" key="1">
    <source>
        <dbReference type="Pfam" id="PF06985"/>
    </source>
</evidence>
<organism evidence="2 3">
    <name type="scientific">Mollisia scopiformis</name>
    <name type="common">Conifer needle endophyte fungus</name>
    <name type="synonym">Phialocephala scopiformis</name>
    <dbReference type="NCBI Taxonomy" id="149040"/>
    <lineage>
        <taxon>Eukaryota</taxon>
        <taxon>Fungi</taxon>
        <taxon>Dikarya</taxon>
        <taxon>Ascomycota</taxon>
        <taxon>Pezizomycotina</taxon>
        <taxon>Leotiomycetes</taxon>
        <taxon>Helotiales</taxon>
        <taxon>Mollisiaceae</taxon>
        <taxon>Mollisia</taxon>
    </lineage>
</organism>
<dbReference type="PANTHER" id="PTHR39596">
    <property type="match status" value="1"/>
</dbReference>
<gene>
    <name evidence="2" type="ORF">LY89DRAFT_124885</name>
</gene>
<proteinExistence type="predicted"/>
<accession>A0A194X407</accession>
<dbReference type="GeneID" id="28814914"/>
<evidence type="ECO:0000313" key="2">
    <source>
        <dbReference type="EMBL" id="KUJ14918.1"/>
    </source>
</evidence>
<feature type="domain" description="Heterokaryon incompatibility" evidence="1">
    <location>
        <begin position="98"/>
        <end position="136"/>
    </location>
</feature>
<protein>
    <recommendedName>
        <fullName evidence="1">Heterokaryon incompatibility domain-containing protein</fullName>
    </recommendedName>
</protein>
<dbReference type="AlphaFoldDB" id="A0A194X407"/>